<feature type="region of interest" description="Disordered" evidence="1">
    <location>
        <begin position="266"/>
        <end position="289"/>
    </location>
</feature>
<reference evidence="4" key="1">
    <citation type="submission" date="2018-07" db="EMBL/GenBank/DDBJ databases">
        <title>Streptacidiphilus bronchialis DSM 106435 chromosome.</title>
        <authorList>
            <person name="Batra D."/>
            <person name="Gulvik C.A."/>
        </authorList>
    </citation>
    <scope>NUCLEOTIDE SEQUENCE [LARGE SCALE GENOMIC DNA]</scope>
    <source>
        <strain evidence="4">DSM 106435</strain>
    </source>
</reference>
<name>A0A345SR04_9ACTN</name>
<dbReference type="EC" id="4.2.1.17" evidence="2"/>
<dbReference type="PANTHER" id="PTHR43459:SF1">
    <property type="entry name" value="EG:BACN32G11.4 PROTEIN"/>
    <property type="match status" value="1"/>
</dbReference>
<dbReference type="SUPFAM" id="SSF52096">
    <property type="entry name" value="ClpP/crotonase"/>
    <property type="match status" value="1"/>
</dbReference>
<dbReference type="Proteomes" id="UP000249340">
    <property type="component" value="Chromosome"/>
</dbReference>
<reference evidence="2" key="2">
    <citation type="submission" date="2018-07" db="EMBL/GenBank/DDBJ databases">
        <authorList>
            <person name="Batra D."/>
            <person name="Gulvik C.A."/>
        </authorList>
    </citation>
    <scope>NUCLEOTIDE SEQUENCE</scope>
    <source>
        <strain evidence="2">DSM 106435</strain>
    </source>
</reference>
<dbReference type="AlphaFoldDB" id="A0A345SR04"/>
<dbReference type="InterPro" id="IPR001753">
    <property type="entry name" value="Enoyl-CoA_hydra/iso"/>
</dbReference>
<keyword evidence="4" id="KW-1185">Reference proteome</keyword>
<evidence type="ECO:0000313" key="3">
    <source>
        <dbReference type="EMBL" id="AXI81043.1"/>
    </source>
</evidence>
<dbReference type="GO" id="GO:0004300">
    <property type="term" value="F:enoyl-CoA hydratase activity"/>
    <property type="evidence" value="ECO:0007669"/>
    <property type="project" value="UniProtKB-EC"/>
</dbReference>
<dbReference type="Pfam" id="PF00378">
    <property type="entry name" value="ECH_1"/>
    <property type="match status" value="1"/>
</dbReference>
<dbReference type="OrthoDB" id="3473569at2"/>
<protein>
    <submittedName>
        <fullName evidence="2">Enoyl-CoA hydratase</fullName>
        <ecNumber evidence="2">4.2.1.17</ecNumber>
    </submittedName>
</protein>
<dbReference type="PANTHER" id="PTHR43459">
    <property type="entry name" value="ENOYL-COA HYDRATASE"/>
    <property type="match status" value="1"/>
</dbReference>
<evidence type="ECO:0000313" key="2">
    <source>
        <dbReference type="EMBL" id="AXI76159.1"/>
    </source>
</evidence>
<sequence>MTSNPPDTEEPTELVLRDLDDAGVLTLTWNRPHRRNGWNPDLENAYFRALDEAADDPAVRAIVVTGAGKAFCPGVDMQRLAGLTARPMNLAGRRPHHHARGIPKPMIAAINGACAGVGLIQALLCDVRFAASGARFATSFSRRGLPAERGISWLLPRLTGVENALDLLLSGRTVDAAEAKGLGLVSRVLPADEVLAAAQAYARDLAVNSSPQAMAVIRRQVLADLEADFATAYDRSLNAMAALTAHPDFGEGVASFTERRPPRFAPLPAGLDPEVLLAKPQPTTEGDAR</sequence>
<dbReference type="KEGG" id="stri:C7M71_030350"/>
<dbReference type="RefSeq" id="WP_111488942.1">
    <property type="nucleotide sequence ID" value="NZ_CP031264.1"/>
</dbReference>
<dbReference type="CDD" id="cd06558">
    <property type="entry name" value="crotonase-like"/>
    <property type="match status" value="1"/>
</dbReference>
<dbReference type="Gene3D" id="3.90.226.10">
    <property type="entry name" value="2-enoyl-CoA Hydratase, Chain A, domain 1"/>
    <property type="match status" value="1"/>
</dbReference>
<proteinExistence type="predicted"/>
<evidence type="ECO:0000313" key="4">
    <source>
        <dbReference type="Proteomes" id="UP000249340"/>
    </source>
</evidence>
<dbReference type="KEGG" id="stri:C7M71_000380"/>
<organism evidence="2 4">
    <name type="scientific">Peterkaempfera bronchialis</name>
    <dbReference type="NCBI Taxonomy" id="2126346"/>
    <lineage>
        <taxon>Bacteria</taxon>
        <taxon>Bacillati</taxon>
        <taxon>Actinomycetota</taxon>
        <taxon>Actinomycetes</taxon>
        <taxon>Kitasatosporales</taxon>
        <taxon>Streptomycetaceae</taxon>
        <taxon>Peterkaempfera</taxon>
    </lineage>
</organism>
<dbReference type="EMBL" id="CP031264">
    <property type="protein sequence ID" value="AXI81043.1"/>
    <property type="molecule type" value="Genomic_DNA"/>
</dbReference>
<accession>A0A345SR04</accession>
<gene>
    <name evidence="2" type="ORF">C7M71_000380</name>
    <name evidence="3" type="ORF">C7M71_030350</name>
</gene>
<dbReference type="InterPro" id="IPR029045">
    <property type="entry name" value="ClpP/crotonase-like_dom_sf"/>
</dbReference>
<reference evidence="2" key="3">
    <citation type="journal article" date="2019" name="Int. J. Syst. Evol. Microbiol.">
        <title>Streptacidiphilus bronchialis sp. nov., a ciprofloxacin-resistant bacterium from a human clinical specimen; reclassification of Streptomyces griseoplanus as Streptacidiphilus griseoplanus comb. nov. and emended description of the genus Streptacidiphilus.</title>
        <authorList>
            <person name="Nouioui I."/>
            <person name="Klenk H.P."/>
            <person name="Igual J.M."/>
            <person name="Gulvik C.A."/>
            <person name="Lasker B.A."/>
            <person name="McQuiston J.R."/>
        </authorList>
    </citation>
    <scope>NUCLEOTIDE SEQUENCE</scope>
    <source>
        <strain evidence="2">DSM 106435</strain>
    </source>
</reference>
<keyword evidence="2" id="KW-0456">Lyase</keyword>
<evidence type="ECO:0000256" key="1">
    <source>
        <dbReference type="SAM" id="MobiDB-lite"/>
    </source>
</evidence>
<dbReference type="EMBL" id="CP031264">
    <property type="protein sequence ID" value="AXI76159.1"/>
    <property type="molecule type" value="Genomic_DNA"/>
</dbReference>